<keyword evidence="4" id="KW-1185">Reference proteome</keyword>
<dbReference type="GO" id="GO:0004803">
    <property type="term" value="F:transposase activity"/>
    <property type="evidence" value="ECO:0007669"/>
    <property type="project" value="InterPro"/>
</dbReference>
<dbReference type="PATRIC" id="fig|1202534.3.peg.3608"/>
<accession>R9BSV0</accession>
<dbReference type="AlphaFoldDB" id="R9BSV0"/>
<organism evidence="3 4">
    <name type="scientific">Clostridium sartagoforme AAU1</name>
    <dbReference type="NCBI Taxonomy" id="1202534"/>
    <lineage>
        <taxon>Bacteria</taxon>
        <taxon>Bacillati</taxon>
        <taxon>Bacillota</taxon>
        <taxon>Clostridia</taxon>
        <taxon>Eubacteriales</taxon>
        <taxon>Clostridiaceae</taxon>
        <taxon>Clostridium</taxon>
    </lineage>
</organism>
<sequence length="260" mass="31517">MPTPKIIWQEGAIYHITTRGNHKEAIFKDEDDFEAYLEHIDENLRYYSHLNYELIAYCLMSNHVHLMIKTEKEPLTSIMRRLNSKYTKYFNKKYDYVGHLFQGRYFAEIINNREHLLDVSRYIHLNPVKAKIVSNPKDYKWSSYSRFIETYDNRNNENKDRNNENKDRNNENKDRNNENKDRNTDDRNTDDRNKGRYGDKKYNDDVIKYKSNEVKDKNITKKRQKSNIKLNKNNIVNPNIVLDYFACKERYKEFVELSLK</sequence>
<evidence type="ECO:0000256" key="1">
    <source>
        <dbReference type="SAM" id="MobiDB-lite"/>
    </source>
</evidence>
<comment type="caution">
    <text evidence="3">The sequence shown here is derived from an EMBL/GenBank/DDBJ whole genome shotgun (WGS) entry which is preliminary data.</text>
</comment>
<dbReference type="GO" id="GO:0003677">
    <property type="term" value="F:DNA binding"/>
    <property type="evidence" value="ECO:0007669"/>
    <property type="project" value="InterPro"/>
</dbReference>
<dbReference type="GO" id="GO:0006313">
    <property type="term" value="P:DNA transposition"/>
    <property type="evidence" value="ECO:0007669"/>
    <property type="project" value="InterPro"/>
</dbReference>
<dbReference type="InterPro" id="IPR036515">
    <property type="entry name" value="Transposase_17_sf"/>
</dbReference>
<name>R9BSV0_9CLOT</name>
<feature type="domain" description="Transposase IS200-like" evidence="2">
    <location>
        <begin position="9"/>
        <end position="126"/>
    </location>
</feature>
<reference evidence="3 4" key="1">
    <citation type="submission" date="2013-03" db="EMBL/GenBank/DDBJ databases">
        <title>Whole genome shotgun sequencing of Clostridium sartagoforme AAU1.</title>
        <authorList>
            <person name="Joshi C.G."/>
            <person name="Duggirala S.M."/>
            <person name="Nathani N.M."/>
            <person name="Bhatt V.D."/>
            <person name="Patel A.K."/>
            <person name="Pandya P.R."/>
            <person name="KaPatel J.A."/>
        </authorList>
    </citation>
    <scope>NUCLEOTIDE SEQUENCE [LARGE SCALE GENOMIC DNA]</scope>
    <source>
        <strain evidence="3 4">AAU1</strain>
    </source>
</reference>
<dbReference type="EMBL" id="ASRV01000217">
    <property type="protein sequence ID" value="EOR20214.1"/>
    <property type="molecule type" value="Genomic_DNA"/>
</dbReference>
<proteinExistence type="predicted"/>
<dbReference type="Gene3D" id="3.30.70.1290">
    <property type="entry name" value="Transposase IS200-like"/>
    <property type="match status" value="1"/>
</dbReference>
<dbReference type="OrthoDB" id="9788881at2"/>
<dbReference type="RefSeq" id="WP_016208839.1">
    <property type="nucleotide sequence ID" value="NZ_ASRV01000217.1"/>
</dbReference>
<evidence type="ECO:0000259" key="2">
    <source>
        <dbReference type="SMART" id="SM01321"/>
    </source>
</evidence>
<dbReference type="PANTHER" id="PTHR34322">
    <property type="entry name" value="TRANSPOSASE, Y1_TNP DOMAIN-CONTAINING"/>
    <property type="match status" value="1"/>
</dbReference>
<dbReference type="SMART" id="SM01321">
    <property type="entry name" value="Y1_Tnp"/>
    <property type="match status" value="1"/>
</dbReference>
<dbReference type="Pfam" id="PF01797">
    <property type="entry name" value="Y1_Tnp"/>
    <property type="match status" value="1"/>
</dbReference>
<gene>
    <name evidence="3" type="ORF">A500_18107</name>
</gene>
<dbReference type="InterPro" id="IPR002686">
    <property type="entry name" value="Transposase_17"/>
</dbReference>
<evidence type="ECO:0000313" key="3">
    <source>
        <dbReference type="EMBL" id="EOR20214.1"/>
    </source>
</evidence>
<dbReference type="Proteomes" id="UP000013988">
    <property type="component" value="Unassembled WGS sequence"/>
</dbReference>
<dbReference type="PANTHER" id="PTHR34322:SF2">
    <property type="entry name" value="TRANSPOSASE IS200-LIKE DOMAIN-CONTAINING PROTEIN"/>
    <property type="match status" value="1"/>
</dbReference>
<evidence type="ECO:0000313" key="4">
    <source>
        <dbReference type="Proteomes" id="UP000013988"/>
    </source>
</evidence>
<dbReference type="SUPFAM" id="SSF143422">
    <property type="entry name" value="Transposase IS200-like"/>
    <property type="match status" value="1"/>
</dbReference>
<protein>
    <submittedName>
        <fullName evidence="3">Transposase</fullName>
    </submittedName>
</protein>
<feature type="region of interest" description="Disordered" evidence="1">
    <location>
        <begin position="154"/>
        <end position="204"/>
    </location>
</feature>